<dbReference type="Proteomes" id="UP000007635">
    <property type="component" value="Chromosome XVII"/>
</dbReference>
<keyword evidence="2" id="KW-1185">Reference proteome</keyword>
<evidence type="ECO:0000313" key="2">
    <source>
        <dbReference type="Proteomes" id="UP000007635"/>
    </source>
</evidence>
<reference evidence="1" key="3">
    <citation type="submission" date="2025-09" db="UniProtKB">
        <authorList>
            <consortium name="Ensembl"/>
        </authorList>
    </citation>
    <scope>IDENTIFICATION</scope>
</reference>
<dbReference type="AlphaFoldDB" id="A0AAQ4NYU7"/>
<sequence length="153" mass="17285">MPSKCRCHCTRLSMSSPGYSYLRNRAMGRPSNGCGTLALLIVLLLFPVRSGCKEYAYKSLTENKPECCDTEDAMLKRLKDVDYDGFVGLMGRRSVAKHKRHIDHMFADMLQRQTGMACPCVGEYLTTNGGPFINNGGKRFQRFPYVPPPQRRP</sequence>
<dbReference type="Ensembl" id="ENSGACT00000046138.1">
    <property type="protein sequence ID" value="ENSGACP00000031780.1"/>
    <property type="gene ID" value="ENSGACG00000027094.1"/>
</dbReference>
<accession>A0AAQ4NYU7</accession>
<dbReference type="GeneTree" id="ENSGT00940000177443"/>
<protein>
    <submittedName>
        <fullName evidence="1">Uncharacterized protein</fullName>
    </submittedName>
</protein>
<evidence type="ECO:0000313" key="1">
    <source>
        <dbReference type="Ensembl" id="ENSGACP00000031780.1"/>
    </source>
</evidence>
<proteinExistence type="predicted"/>
<reference evidence="1 2" key="1">
    <citation type="journal article" date="2021" name="G3 (Bethesda)">
        <title>Improved contiguity of the threespine stickleback genome using long-read sequencing.</title>
        <authorList>
            <person name="Nath S."/>
            <person name="Shaw D.E."/>
            <person name="White M.A."/>
        </authorList>
    </citation>
    <scope>NUCLEOTIDE SEQUENCE [LARGE SCALE GENOMIC DNA]</scope>
    <source>
        <strain evidence="1 2">Lake Benthic</strain>
    </source>
</reference>
<name>A0AAQ4NYU7_GASAC</name>
<reference evidence="1" key="2">
    <citation type="submission" date="2025-08" db="UniProtKB">
        <authorList>
            <consortium name="Ensembl"/>
        </authorList>
    </citation>
    <scope>IDENTIFICATION</scope>
</reference>
<organism evidence="1 2">
    <name type="scientific">Gasterosteus aculeatus aculeatus</name>
    <name type="common">three-spined stickleback</name>
    <dbReference type="NCBI Taxonomy" id="481459"/>
    <lineage>
        <taxon>Eukaryota</taxon>
        <taxon>Metazoa</taxon>
        <taxon>Chordata</taxon>
        <taxon>Craniata</taxon>
        <taxon>Vertebrata</taxon>
        <taxon>Euteleostomi</taxon>
        <taxon>Actinopterygii</taxon>
        <taxon>Neopterygii</taxon>
        <taxon>Teleostei</taxon>
        <taxon>Neoteleostei</taxon>
        <taxon>Acanthomorphata</taxon>
        <taxon>Eupercaria</taxon>
        <taxon>Perciformes</taxon>
        <taxon>Cottioidei</taxon>
        <taxon>Gasterosteales</taxon>
        <taxon>Gasterosteidae</taxon>
        <taxon>Gasterosteus</taxon>
    </lineage>
</organism>